<organism evidence="6 7">
    <name type="scientific">Polluticaenibacter yanchengensis</name>
    <dbReference type="NCBI Taxonomy" id="3014562"/>
    <lineage>
        <taxon>Bacteria</taxon>
        <taxon>Pseudomonadati</taxon>
        <taxon>Bacteroidota</taxon>
        <taxon>Chitinophagia</taxon>
        <taxon>Chitinophagales</taxon>
        <taxon>Chitinophagaceae</taxon>
        <taxon>Polluticaenibacter</taxon>
    </lineage>
</organism>
<evidence type="ECO:0000256" key="4">
    <source>
        <dbReference type="PROSITE-ProRule" id="PRU00433"/>
    </source>
</evidence>
<dbReference type="Pfam" id="PF14376">
    <property type="entry name" value="Haem_bd"/>
    <property type="match status" value="1"/>
</dbReference>
<dbReference type="InterPro" id="IPR009056">
    <property type="entry name" value="Cyt_c-like_dom"/>
</dbReference>
<dbReference type="Proteomes" id="UP001210231">
    <property type="component" value="Unassembled WGS sequence"/>
</dbReference>
<reference evidence="6 7" key="1">
    <citation type="submission" date="2022-12" db="EMBL/GenBank/DDBJ databases">
        <title>Chitinophagaceae gen. sp. nov., a new member of the family Chitinophagaceae, isolated from soil in a chemical factory.</title>
        <authorList>
            <person name="Ke Z."/>
        </authorList>
    </citation>
    <scope>NUCLEOTIDE SEQUENCE [LARGE SCALE GENOMIC DNA]</scope>
    <source>
        <strain evidence="6 7">LY-5</strain>
    </source>
</reference>
<keyword evidence="2 4" id="KW-0479">Metal-binding</keyword>
<name>A0ABT4UP88_9BACT</name>
<dbReference type="PROSITE" id="PS51007">
    <property type="entry name" value="CYTC"/>
    <property type="match status" value="1"/>
</dbReference>
<evidence type="ECO:0000259" key="5">
    <source>
        <dbReference type="PROSITE" id="PS51007"/>
    </source>
</evidence>
<dbReference type="RefSeq" id="WP_407033001.1">
    <property type="nucleotide sequence ID" value="NZ_JAQGEF010000038.1"/>
</dbReference>
<accession>A0ABT4UP88</accession>
<keyword evidence="7" id="KW-1185">Reference proteome</keyword>
<dbReference type="InterPro" id="IPR036909">
    <property type="entry name" value="Cyt_c-like_dom_sf"/>
</dbReference>
<proteinExistence type="predicted"/>
<feature type="domain" description="Cytochrome c" evidence="5">
    <location>
        <begin position="43"/>
        <end position="149"/>
    </location>
</feature>
<evidence type="ECO:0000256" key="3">
    <source>
        <dbReference type="ARBA" id="ARBA00023004"/>
    </source>
</evidence>
<gene>
    <name evidence="6" type="ORF">O3P16_17805</name>
</gene>
<evidence type="ECO:0000313" key="7">
    <source>
        <dbReference type="Proteomes" id="UP001210231"/>
    </source>
</evidence>
<evidence type="ECO:0000256" key="1">
    <source>
        <dbReference type="ARBA" id="ARBA00022617"/>
    </source>
</evidence>
<evidence type="ECO:0000313" key="6">
    <source>
        <dbReference type="EMBL" id="MDA3616671.1"/>
    </source>
</evidence>
<protein>
    <submittedName>
        <fullName evidence="6">Heme-binding domain-containing protein</fullName>
    </submittedName>
</protein>
<keyword evidence="3 4" id="KW-0408">Iron</keyword>
<dbReference type="EMBL" id="JAQGEF010000038">
    <property type="protein sequence ID" value="MDA3616671.1"/>
    <property type="molecule type" value="Genomic_DNA"/>
</dbReference>
<dbReference type="SMART" id="SM01235">
    <property type="entry name" value="Haem_bd"/>
    <property type="match status" value="1"/>
</dbReference>
<dbReference type="InterPro" id="IPR025992">
    <property type="entry name" value="Haem-bd"/>
</dbReference>
<comment type="caution">
    <text evidence="6">The sequence shown here is derived from an EMBL/GenBank/DDBJ whole genome shotgun (WGS) entry which is preliminary data.</text>
</comment>
<keyword evidence="1 4" id="KW-0349">Heme</keyword>
<evidence type="ECO:0000256" key="2">
    <source>
        <dbReference type="ARBA" id="ARBA00022723"/>
    </source>
</evidence>
<sequence>MKKVFKTFLVVILLVFIAIQFFQPALNKHSGQVYTTDFTGIHKMPANMKALFETACYDCHSNNTNYLWFDFVQPARWLIEKHIGNAKKELNFNEWGNYSKRKQERLLNSMAEQIETGQMPLRSYTLLHKNARLSKEEIEILSQWLKVQP</sequence>
<dbReference type="SUPFAM" id="SSF46626">
    <property type="entry name" value="Cytochrome c"/>
    <property type="match status" value="1"/>
</dbReference>